<dbReference type="EMBL" id="CAVMJV010000007">
    <property type="protein sequence ID" value="CAK5033260.1"/>
    <property type="molecule type" value="Genomic_DNA"/>
</dbReference>
<evidence type="ECO:0000313" key="1">
    <source>
        <dbReference type="EMBL" id="CAK5033260.1"/>
    </source>
</evidence>
<sequence length="751" mass="84111">MDVNKNTKIEDKNKIEDNNSCDHQEKWRSAAIEEDLWDMSRRKRVKEVLGSNDFRSELEQIVCPDIARSFPEDLNSAMASLNIQTANYSRLPQLLPLNVNQVLSTPPIKIADIARNNNLYSLEEKQQRNKLATIYRLVDLFQWSQGIYNHITVWGEFSIFFTNFFKLRLPGTDPAQVLINPFGLLYNEVTASSLIKLSLSGDVIDQGSTNLGVNQAAYVLHSAIHEARPDVHCVIHLHTAVVAAVSAMKCGLLPICQEAMIIGPVAYHDYQGILTDDEEKKSIVSDLGDKNVMILRNHGFVACGRTVEDALHLAFHTYTILLLFRVRHFQITGPYFPDFFLQIRAARVGIDKLIIPSDEAVQKAYSTARSGGGGGVNRIQQNLTANISWGIGELEWEAWCRILDTAGFCTGHIYRNKLLRSTSQPSHHSMYNLSSIATPSNGPASLGTIEEGTSTSSNWRLSLLLQKEKEKAIWLNSPCNYLKVQLPETGTDCPRLITRWVEQQSVSSKSGTPVKINSPLQFSPSSLDMREFREKRRKLKEARMSGKVSPGPQSLVLDGLTLTDIEGEKLRPVYIGAASKGIVQKDQQINAQVYRKLYSANPFKNDDHFNNGLENYLKKFGEGKIKKSQSNYCGMNGNVNDTPTNIIVNSQSVPITPIHSVKENGGGSQKIICDKHSLIKSTERSTSDAGINGKGGGGEFFKNGKNNGTIEASFKKEVFINEKNFFDDFSKLNGKKRRWREFFLFRRKKSG</sequence>
<protein>
    <submittedName>
        <fullName evidence="1">Uncharacterized protein</fullName>
    </submittedName>
</protein>
<proteinExistence type="predicted"/>
<dbReference type="Proteomes" id="UP001497535">
    <property type="component" value="Unassembled WGS sequence"/>
</dbReference>
<name>A0ACB0Y6Y3_MELEN</name>
<reference evidence="1" key="1">
    <citation type="submission" date="2023-11" db="EMBL/GenBank/DDBJ databases">
        <authorList>
            <person name="Poullet M."/>
        </authorList>
    </citation>
    <scope>NUCLEOTIDE SEQUENCE</scope>
    <source>
        <strain evidence="1">E1834</strain>
    </source>
</reference>
<keyword evidence="2" id="KW-1185">Reference proteome</keyword>
<accession>A0ACB0Y6Y3</accession>
<evidence type="ECO:0000313" key="2">
    <source>
        <dbReference type="Proteomes" id="UP001497535"/>
    </source>
</evidence>
<comment type="caution">
    <text evidence="1">The sequence shown here is derived from an EMBL/GenBank/DDBJ whole genome shotgun (WGS) entry which is preliminary data.</text>
</comment>
<gene>
    <name evidence="1" type="ORF">MENTE1834_LOCUS8063</name>
</gene>
<organism evidence="1 2">
    <name type="scientific">Meloidogyne enterolobii</name>
    <name type="common">Root-knot nematode worm</name>
    <name type="synonym">Meloidogyne mayaguensis</name>
    <dbReference type="NCBI Taxonomy" id="390850"/>
    <lineage>
        <taxon>Eukaryota</taxon>
        <taxon>Metazoa</taxon>
        <taxon>Ecdysozoa</taxon>
        <taxon>Nematoda</taxon>
        <taxon>Chromadorea</taxon>
        <taxon>Rhabditida</taxon>
        <taxon>Tylenchina</taxon>
        <taxon>Tylenchomorpha</taxon>
        <taxon>Tylenchoidea</taxon>
        <taxon>Meloidogynidae</taxon>
        <taxon>Meloidogyninae</taxon>
        <taxon>Meloidogyne</taxon>
    </lineage>
</organism>